<evidence type="ECO:0000313" key="1">
    <source>
        <dbReference type="EMBL" id="MBD7984494.1"/>
    </source>
</evidence>
<dbReference type="Gene3D" id="2.60.120.40">
    <property type="match status" value="1"/>
</dbReference>
<proteinExistence type="predicted"/>
<accession>A0ABR8UAC5</accession>
<name>A0ABR8UAC5_9BACL</name>
<sequence length="178" mass="18293">MNYHSRHIQAIPVSATNSCSNPCIMCPPGQQGPAGPPGPAGGVLGAAYIYDTTQQRLEQGDAVTFNMNGNITPAGFVTHVAGSAQITITQTGTYLITYEVNPQQGTSAFALFNGATQIGGTSYGSTSGGQPYVGQQIVTLTAGSVLTVRNLDGVTTLNNVIPPTIPVNSASIVIVRLV</sequence>
<reference evidence="1 2" key="1">
    <citation type="submission" date="2020-08" db="EMBL/GenBank/DDBJ databases">
        <title>A Genomic Blueprint of the Chicken Gut Microbiome.</title>
        <authorList>
            <person name="Gilroy R."/>
            <person name="Ravi A."/>
            <person name="Getino M."/>
            <person name="Pursley I."/>
            <person name="Horton D.L."/>
            <person name="Alikhan N.-F."/>
            <person name="Baker D."/>
            <person name="Gharbi K."/>
            <person name="Hall N."/>
            <person name="Watson M."/>
            <person name="Adriaenssens E.M."/>
            <person name="Foster-Nyarko E."/>
            <person name="Jarju S."/>
            <person name="Secka A."/>
            <person name="Antonio M."/>
            <person name="Oren A."/>
            <person name="Chaudhuri R."/>
            <person name="La Ragione R.M."/>
            <person name="Hildebrand F."/>
            <person name="Pallen M.J."/>
        </authorList>
    </citation>
    <scope>NUCLEOTIDE SEQUENCE [LARGE SCALE GENOMIC DNA]</scope>
    <source>
        <strain evidence="1 2">Sa2YVA2</strain>
    </source>
</reference>
<gene>
    <name evidence="1" type="ORF">H9649_07875</name>
</gene>
<comment type="caution">
    <text evidence="1">The sequence shown here is derived from an EMBL/GenBank/DDBJ whole genome shotgun (WGS) entry which is preliminary data.</text>
</comment>
<dbReference type="Proteomes" id="UP000626786">
    <property type="component" value="Unassembled WGS sequence"/>
</dbReference>
<protein>
    <recommendedName>
        <fullName evidence="3">BclA C-terminal domain-containing protein</fullName>
    </recommendedName>
</protein>
<dbReference type="InterPro" id="IPR008983">
    <property type="entry name" value="Tumour_necrosis_fac-like_dom"/>
</dbReference>
<dbReference type="RefSeq" id="WP_191694199.1">
    <property type="nucleotide sequence ID" value="NZ_JACSQN010000006.1"/>
</dbReference>
<evidence type="ECO:0000313" key="2">
    <source>
        <dbReference type="Proteomes" id="UP000626786"/>
    </source>
</evidence>
<organism evidence="1 2">
    <name type="scientific">Sporosarcina quadrami</name>
    <dbReference type="NCBI Taxonomy" id="2762234"/>
    <lineage>
        <taxon>Bacteria</taxon>
        <taxon>Bacillati</taxon>
        <taxon>Bacillota</taxon>
        <taxon>Bacilli</taxon>
        <taxon>Bacillales</taxon>
        <taxon>Caryophanaceae</taxon>
        <taxon>Sporosarcina</taxon>
    </lineage>
</organism>
<dbReference type="EMBL" id="JACSQN010000006">
    <property type="protein sequence ID" value="MBD7984494.1"/>
    <property type="molecule type" value="Genomic_DNA"/>
</dbReference>
<keyword evidence="2" id="KW-1185">Reference proteome</keyword>
<evidence type="ECO:0008006" key="3">
    <source>
        <dbReference type="Google" id="ProtNLM"/>
    </source>
</evidence>